<dbReference type="RefSeq" id="WP_302712698.1">
    <property type="nucleotide sequence ID" value="NZ_JAULRT010000052.1"/>
</dbReference>
<keyword evidence="1" id="KW-1133">Transmembrane helix</keyword>
<accession>A0ABT8TEB3</accession>
<keyword evidence="1" id="KW-0472">Membrane</keyword>
<evidence type="ECO:0000256" key="2">
    <source>
        <dbReference type="SAM" id="SignalP"/>
    </source>
</evidence>
<dbReference type="Pfam" id="PF17164">
    <property type="entry name" value="DUF5122"/>
    <property type="match status" value="5"/>
</dbReference>
<keyword evidence="1" id="KW-0812">Transmembrane</keyword>
<keyword evidence="4" id="KW-1185">Reference proteome</keyword>
<evidence type="ECO:0000256" key="1">
    <source>
        <dbReference type="SAM" id="Phobius"/>
    </source>
</evidence>
<sequence length="462" mass="46944">MKQLRALGVAYALSIISGAVLAAPGDLDTTFNGTGYSIINTPSNAAPDNTQDYGHALTLDSSGNIIVAGNSADFASSDFMLARFTSAGLPDPTFGGGDGFIVDDFSGFGDTAYGVAVDGSGNIAVTGRVNLRFGVLDFGIALYDSSGNLNPAFNGTGRVTIDSGTANDEGDDIAFDSAGRIVAAGDLNGNMAVVRYNLDGTPDNSFAGTGQAIAQPGDAEAMVIDSAGRIVVAGRQGNNFILISRFNDNGTLDGSFGSGGNLSINLGGTNARADSVTVDSSNRIIVAGNANPGSGAQFYAARFNTDGTLDTSFNGTGYHIVDISAGFDSAYAVEVTSTGEIVIAGNAGSNTGIVSFNADGTLNTDFATGGIANVDKTGTGQQDWSNDMVLDSSDRIVTAGQFFITGPRYGLFAARFEPAVSAPPPPPAAEAVSLPASSLVSILLMGTLLLLGGCFGLRRKRI</sequence>
<dbReference type="SUPFAM" id="SSF75011">
    <property type="entry name" value="3-carboxy-cis,cis-mucoante lactonizing enzyme"/>
    <property type="match status" value="1"/>
</dbReference>
<feature type="transmembrane region" description="Helical" evidence="1">
    <location>
        <begin position="434"/>
        <end position="457"/>
    </location>
</feature>
<feature type="chain" id="PRO_5045959302" evidence="2">
    <location>
        <begin position="23"/>
        <end position="462"/>
    </location>
</feature>
<dbReference type="Gene3D" id="2.80.10.50">
    <property type="match status" value="2"/>
</dbReference>
<name>A0ABT8TEB3_9GAMM</name>
<dbReference type="NCBIfam" id="TIGR02608">
    <property type="entry name" value="delta_60_rpt"/>
    <property type="match status" value="7"/>
</dbReference>
<gene>
    <name evidence="3" type="ORF">QWI16_09665</name>
</gene>
<dbReference type="Proteomes" id="UP001168380">
    <property type="component" value="Unassembled WGS sequence"/>
</dbReference>
<dbReference type="EMBL" id="JAULRT010000052">
    <property type="protein sequence ID" value="MDO3382441.1"/>
    <property type="molecule type" value="Genomic_DNA"/>
</dbReference>
<evidence type="ECO:0000313" key="3">
    <source>
        <dbReference type="EMBL" id="MDO3382441.1"/>
    </source>
</evidence>
<organism evidence="3 4">
    <name type="scientific">Gilvimarinus algae</name>
    <dbReference type="NCBI Taxonomy" id="3058037"/>
    <lineage>
        <taxon>Bacteria</taxon>
        <taxon>Pseudomonadati</taxon>
        <taxon>Pseudomonadota</taxon>
        <taxon>Gammaproteobacteria</taxon>
        <taxon>Cellvibrionales</taxon>
        <taxon>Cellvibrionaceae</taxon>
        <taxon>Gilvimarinus</taxon>
    </lineage>
</organism>
<feature type="signal peptide" evidence="2">
    <location>
        <begin position="1"/>
        <end position="22"/>
    </location>
</feature>
<proteinExistence type="predicted"/>
<comment type="caution">
    <text evidence="3">The sequence shown here is derived from an EMBL/GenBank/DDBJ whole genome shotgun (WGS) entry which is preliminary data.</text>
</comment>
<reference evidence="3" key="1">
    <citation type="submission" date="2023-07" db="EMBL/GenBank/DDBJ databases">
        <title>Gilvimarinus algae sp. nov., isolated from the surface of Kelp.</title>
        <authorList>
            <person name="Sun Y.Y."/>
            <person name="Gong Y."/>
            <person name="Du Z.J."/>
        </authorList>
    </citation>
    <scope>NUCLEOTIDE SEQUENCE</scope>
    <source>
        <strain evidence="3">SDUM040014</strain>
    </source>
</reference>
<dbReference type="InterPro" id="IPR013431">
    <property type="entry name" value="Delta_60_rpt"/>
</dbReference>
<protein>
    <submittedName>
        <fullName evidence="3">Delta-60 repeat domain-containing protein</fullName>
    </submittedName>
</protein>
<keyword evidence="2" id="KW-0732">Signal</keyword>
<evidence type="ECO:0000313" key="4">
    <source>
        <dbReference type="Proteomes" id="UP001168380"/>
    </source>
</evidence>